<dbReference type="AlphaFoldDB" id="A0A838AB40"/>
<reference evidence="1 2" key="1">
    <citation type="submission" date="2020-07" db="EMBL/GenBank/DDBJ databases">
        <title>Genome of Haloechinothrix sp.</title>
        <authorList>
            <person name="Tang S.-K."/>
            <person name="Yang L."/>
            <person name="Zhu W.-Y."/>
        </authorList>
    </citation>
    <scope>NUCLEOTIDE SEQUENCE [LARGE SCALE GENOMIC DNA]</scope>
    <source>
        <strain evidence="1 2">YIM 98757</strain>
    </source>
</reference>
<dbReference type="RefSeq" id="WP_180893277.1">
    <property type="nucleotide sequence ID" value="NZ_JACCKD010000004.1"/>
</dbReference>
<comment type="caution">
    <text evidence="1">The sequence shown here is derived from an EMBL/GenBank/DDBJ whole genome shotgun (WGS) entry which is preliminary data.</text>
</comment>
<keyword evidence="2" id="KW-1185">Reference proteome</keyword>
<evidence type="ECO:0000313" key="2">
    <source>
        <dbReference type="Proteomes" id="UP000582974"/>
    </source>
</evidence>
<proteinExistence type="predicted"/>
<sequence length="125" mass="13667">MRTVLILLAALTTLTACDATEQRWHNRDPLPACGDIELGHGERLRDAPGPEVACLERSLTDGTGAELTVSRPTVEGALIRFHYRATGDGTLEVYRDSTADTFGDRGWSLERCRSVTAVPEPGRCR</sequence>
<gene>
    <name evidence="1" type="ORF">H0B56_12965</name>
</gene>
<name>A0A838AB40_9PSEU</name>
<evidence type="ECO:0000313" key="1">
    <source>
        <dbReference type="EMBL" id="MBA0126454.1"/>
    </source>
</evidence>
<dbReference type="PROSITE" id="PS51257">
    <property type="entry name" value="PROKAR_LIPOPROTEIN"/>
    <property type="match status" value="1"/>
</dbReference>
<organism evidence="1 2">
    <name type="scientific">Haloechinothrix aidingensis</name>
    <dbReference type="NCBI Taxonomy" id="2752311"/>
    <lineage>
        <taxon>Bacteria</taxon>
        <taxon>Bacillati</taxon>
        <taxon>Actinomycetota</taxon>
        <taxon>Actinomycetes</taxon>
        <taxon>Pseudonocardiales</taxon>
        <taxon>Pseudonocardiaceae</taxon>
        <taxon>Haloechinothrix</taxon>
    </lineage>
</organism>
<protein>
    <submittedName>
        <fullName evidence="1">Uncharacterized protein</fullName>
    </submittedName>
</protein>
<dbReference type="Proteomes" id="UP000582974">
    <property type="component" value="Unassembled WGS sequence"/>
</dbReference>
<accession>A0A838AB40</accession>
<dbReference type="EMBL" id="JACCKD010000004">
    <property type="protein sequence ID" value="MBA0126454.1"/>
    <property type="molecule type" value="Genomic_DNA"/>
</dbReference>